<evidence type="ECO:0000256" key="1">
    <source>
        <dbReference type="SAM" id="MobiDB-lite"/>
    </source>
</evidence>
<evidence type="ECO:0000313" key="2">
    <source>
        <dbReference type="EMBL" id="JAE20929.1"/>
    </source>
</evidence>
<feature type="compositionally biased region" description="Basic and acidic residues" evidence="1">
    <location>
        <begin position="196"/>
        <end position="217"/>
    </location>
</feature>
<feature type="compositionally biased region" description="Basic and acidic residues" evidence="1">
    <location>
        <begin position="108"/>
        <end position="121"/>
    </location>
</feature>
<proteinExistence type="predicted"/>
<organism evidence="2">
    <name type="scientific">Arundo donax</name>
    <name type="common">Giant reed</name>
    <name type="synonym">Donax arundinaceus</name>
    <dbReference type="NCBI Taxonomy" id="35708"/>
    <lineage>
        <taxon>Eukaryota</taxon>
        <taxon>Viridiplantae</taxon>
        <taxon>Streptophyta</taxon>
        <taxon>Embryophyta</taxon>
        <taxon>Tracheophyta</taxon>
        <taxon>Spermatophyta</taxon>
        <taxon>Magnoliopsida</taxon>
        <taxon>Liliopsida</taxon>
        <taxon>Poales</taxon>
        <taxon>Poaceae</taxon>
        <taxon>PACMAD clade</taxon>
        <taxon>Arundinoideae</taxon>
        <taxon>Arundineae</taxon>
        <taxon>Arundo</taxon>
    </lineage>
</organism>
<dbReference type="AlphaFoldDB" id="A0A0A9GBT9"/>
<feature type="region of interest" description="Disordered" evidence="1">
    <location>
        <begin position="1"/>
        <end position="36"/>
    </location>
</feature>
<feature type="compositionally biased region" description="Gly residues" evidence="1">
    <location>
        <begin position="173"/>
        <end position="185"/>
    </location>
</feature>
<dbReference type="EMBL" id="GBRH01176967">
    <property type="protein sequence ID" value="JAE20929.1"/>
    <property type="molecule type" value="Transcribed_RNA"/>
</dbReference>
<protein>
    <submittedName>
        <fullName evidence="2">Uncharacterized protein</fullName>
    </submittedName>
</protein>
<feature type="region of interest" description="Disordered" evidence="1">
    <location>
        <begin position="235"/>
        <end position="272"/>
    </location>
</feature>
<name>A0A0A9GBT9_ARUDO</name>
<reference evidence="2" key="2">
    <citation type="journal article" date="2015" name="Data Brief">
        <title>Shoot transcriptome of the giant reed, Arundo donax.</title>
        <authorList>
            <person name="Barrero R.A."/>
            <person name="Guerrero F.D."/>
            <person name="Moolhuijzen P."/>
            <person name="Goolsby J.A."/>
            <person name="Tidwell J."/>
            <person name="Bellgard S.E."/>
            <person name="Bellgard M.I."/>
        </authorList>
    </citation>
    <scope>NUCLEOTIDE SEQUENCE</scope>
    <source>
        <tissue evidence="2">Shoot tissue taken approximately 20 cm above the soil surface</tissue>
    </source>
</reference>
<feature type="compositionally biased region" description="Basic residues" evidence="1">
    <location>
        <begin position="186"/>
        <end position="195"/>
    </location>
</feature>
<feature type="region of interest" description="Disordered" evidence="1">
    <location>
        <begin position="70"/>
        <end position="123"/>
    </location>
</feature>
<sequence length="272" mass="29010">MLCTLSNPPHRTGPIPPIRRPSATFSLPRQPTKVPHAARPFAARTMPLTSRLRLVRPASVQPLPHCLDRPPGCSASSRMRRCRTPAGSRRGRRGRRRLFGGEGEAEGDERRDGDQRGRAAEHAVPGHVAVAVHPPAAVPLPVVHAHRGRQQNHGHREAHPGEDQESDERDSTPGGGDLLGLGGAGGHRRGGAHKLRHEEEGDGRDAELERGAPRQRAEAAVQLHVLLLDLVEFGGEGAREGGGAEEHDDAADGGAAGQAPAPLLHRARSHTP</sequence>
<accession>A0A0A9GBT9</accession>
<reference evidence="2" key="1">
    <citation type="submission" date="2014-09" db="EMBL/GenBank/DDBJ databases">
        <authorList>
            <person name="Magalhaes I.L.F."/>
            <person name="Oliveira U."/>
            <person name="Santos F.R."/>
            <person name="Vidigal T.H.D.A."/>
            <person name="Brescovit A.D."/>
            <person name="Santos A.J."/>
        </authorList>
    </citation>
    <scope>NUCLEOTIDE SEQUENCE</scope>
    <source>
        <tissue evidence="2">Shoot tissue taken approximately 20 cm above the soil surface</tissue>
    </source>
</reference>
<feature type="compositionally biased region" description="Basic residues" evidence="1">
    <location>
        <begin position="78"/>
        <end position="98"/>
    </location>
</feature>
<feature type="region of interest" description="Disordered" evidence="1">
    <location>
        <begin position="146"/>
        <end position="217"/>
    </location>
</feature>